<dbReference type="InterPro" id="IPR027417">
    <property type="entry name" value="P-loop_NTPase"/>
</dbReference>
<sequence length="96" mass="10479">MELLIGRIAEKKILSEALASSSLELLAVFGRRRVGKTFLIRSVFRKQLIFELSGVHDANASEQLLNFSKAIADALGSGLTPAAPILKKRKAVIFLD</sequence>
<evidence type="ECO:0008006" key="3">
    <source>
        <dbReference type="Google" id="ProtNLM"/>
    </source>
</evidence>
<evidence type="ECO:0000313" key="2">
    <source>
        <dbReference type="Proteomes" id="UP001501081"/>
    </source>
</evidence>
<gene>
    <name evidence="1" type="ORF">GCM10022246_26560</name>
</gene>
<accession>A0ABP7PX97</accession>
<reference evidence="2" key="1">
    <citation type="journal article" date="2019" name="Int. J. Syst. Evol. Microbiol.">
        <title>The Global Catalogue of Microorganisms (GCM) 10K type strain sequencing project: providing services to taxonomists for standard genome sequencing and annotation.</title>
        <authorList>
            <consortium name="The Broad Institute Genomics Platform"/>
            <consortium name="The Broad Institute Genome Sequencing Center for Infectious Disease"/>
            <person name="Wu L."/>
            <person name="Ma J."/>
        </authorList>
    </citation>
    <scope>NUCLEOTIDE SEQUENCE [LARGE SCALE GENOMIC DNA]</scope>
    <source>
        <strain evidence="2">JCM 17338</strain>
    </source>
</reference>
<organism evidence="1 2">
    <name type="scientific">Pedobacter ginsengiterrae</name>
    <dbReference type="NCBI Taxonomy" id="871696"/>
    <lineage>
        <taxon>Bacteria</taxon>
        <taxon>Pseudomonadati</taxon>
        <taxon>Bacteroidota</taxon>
        <taxon>Sphingobacteriia</taxon>
        <taxon>Sphingobacteriales</taxon>
        <taxon>Sphingobacteriaceae</taxon>
        <taxon>Pedobacter</taxon>
    </lineage>
</organism>
<dbReference type="RefSeq" id="WP_316755490.1">
    <property type="nucleotide sequence ID" value="NZ_BAABAK010000015.1"/>
</dbReference>
<keyword evidence="2" id="KW-1185">Reference proteome</keyword>
<name>A0ABP7PX97_9SPHI</name>
<evidence type="ECO:0000313" key="1">
    <source>
        <dbReference type="EMBL" id="GAA3972916.1"/>
    </source>
</evidence>
<protein>
    <recommendedName>
        <fullName evidence="3">ATP-binding protein</fullName>
    </recommendedName>
</protein>
<proteinExistence type="predicted"/>
<comment type="caution">
    <text evidence="1">The sequence shown here is derived from an EMBL/GenBank/DDBJ whole genome shotgun (WGS) entry which is preliminary data.</text>
</comment>
<dbReference type="Proteomes" id="UP001501081">
    <property type="component" value="Unassembled WGS sequence"/>
</dbReference>
<dbReference type="SUPFAM" id="SSF52540">
    <property type="entry name" value="P-loop containing nucleoside triphosphate hydrolases"/>
    <property type="match status" value="1"/>
</dbReference>
<dbReference type="Gene3D" id="3.40.50.300">
    <property type="entry name" value="P-loop containing nucleotide triphosphate hydrolases"/>
    <property type="match status" value="1"/>
</dbReference>
<dbReference type="EMBL" id="BAABAK010000015">
    <property type="protein sequence ID" value="GAA3972916.1"/>
    <property type="molecule type" value="Genomic_DNA"/>
</dbReference>